<dbReference type="Pfam" id="PF00069">
    <property type="entry name" value="Pkinase"/>
    <property type="match status" value="1"/>
</dbReference>
<evidence type="ECO:0000259" key="14">
    <source>
        <dbReference type="PROSITE" id="PS50011"/>
    </source>
</evidence>
<evidence type="ECO:0000256" key="3">
    <source>
        <dbReference type="ARBA" id="ARBA00022679"/>
    </source>
</evidence>
<feature type="binding site" evidence="12">
    <location>
        <position position="39"/>
    </location>
    <ligand>
        <name>ATP</name>
        <dbReference type="ChEBI" id="CHEBI:30616"/>
    </ligand>
</feature>
<dbReference type="VEuPathDB" id="TrichDB:TVAGG3_0804130"/>
<dbReference type="FunFam" id="3.30.200.20:FF:000042">
    <property type="entry name" value="Aurora kinase A"/>
    <property type="match status" value="1"/>
</dbReference>
<evidence type="ECO:0000256" key="10">
    <source>
        <dbReference type="PIRSR" id="PIRSR630616-2"/>
    </source>
</evidence>
<dbReference type="SUPFAM" id="SSF56112">
    <property type="entry name" value="Protein kinase-like (PK-like)"/>
    <property type="match status" value="1"/>
</dbReference>
<evidence type="ECO:0000256" key="9">
    <source>
        <dbReference type="PIRSR" id="PIRSR630616-1"/>
    </source>
</evidence>
<dbReference type="eggNOG" id="KOG0583">
    <property type="taxonomic scope" value="Eukaryota"/>
</dbReference>
<sequence length="390" mass="44643">MNFPILSKYEVQHKIGDGGFAEVYYAIHKASGLPVAIKKIPKIVDDNDSHLALVRREIDIMKHIPHPFIADFYEVLENNDFIFIVMEYISNGTLRNTLNEMGPFTEENAAIIFAQIVLVLKFLHQKCNVVHRDLKSDNILFDKNGNIRVIDFGLSNTKATDEILKTQCGTPSYASPEMILGEKYDYSSDIWSAGIVLYEIVTGNLPFDDPNMARLAQKIIFKEVEFPSGMSSQLIDLIQKLLTKDQTKRIKLSEIEEHPWVKNQIRFVEEKLDAFKYDKEKIAESLGVLGVDYSKIVEEIKQKGIKKCSSLEYNLVRRNYLIEHLESFGTKKDRRKSVNECVPVKIQIPNLVLKKHPVNLRRLTSRQQVNASVILSIGRKAPPKKIQLDL</sequence>
<evidence type="ECO:0000256" key="7">
    <source>
        <dbReference type="ARBA" id="ARBA00047899"/>
    </source>
</evidence>
<comment type="similarity">
    <text evidence="13">Belongs to the protein kinase superfamily.</text>
</comment>
<feature type="binding site" evidence="10">
    <location>
        <position position="38"/>
    </location>
    <ligand>
        <name>ATP</name>
        <dbReference type="ChEBI" id="CHEBI:30616"/>
    </ligand>
</feature>
<dbReference type="PROSITE" id="PS50011">
    <property type="entry name" value="PROTEIN_KINASE_DOM"/>
    <property type="match status" value="1"/>
</dbReference>
<evidence type="ECO:0000256" key="8">
    <source>
        <dbReference type="ARBA" id="ARBA00048679"/>
    </source>
</evidence>
<dbReference type="OMA" id="NEMGPFT"/>
<gene>
    <name evidence="15" type="ORF">TVAG_224740</name>
</gene>
<dbReference type="GO" id="GO:0005524">
    <property type="term" value="F:ATP binding"/>
    <property type="evidence" value="ECO:0007669"/>
    <property type="project" value="UniProtKB-UniRule"/>
</dbReference>
<reference evidence="15" key="2">
    <citation type="journal article" date="2007" name="Science">
        <title>Draft genome sequence of the sexually transmitted pathogen Trichomonas vaginalis.</title>
        <authorList>
            <person name="Carlton J.M."/>
            <person name="Hirt R.P."/>
            <person name="Silva J.C."/>
            <person name="Delcher A.L."/>
            <person name="Schatz M."/>
            <person name="Zhao Q."/>
            <person name="Wortman J.R."/>
            <person name="Bidwell S.L."/>
            <person name="Alsmark U.C.M."/>
            <person name="Besteiro S."/>
            <person name="Sicheritz-Ponten T."/>
            <person name="Noel C.J."/>
            <person name="Dacks J.B."/>
            <person name="Foster P.G."/>
            <person name="Simillion C."/>
            <person name="Van de Peer Y."/>
            <person name="Miranda-Saavedra D."/>
            <person name="Barton G.J."/>
            <person name="Westrop G.D."/>
            <person name="Mueller S."/>
            <person name="Dessi D."/>
            <person name="Fiori P.L."/>
            <person name="Ren Q."/>
            <person name="Paulsen I."/>
            <person name="Zhang H."/>
            <person name="Bastida-Corcuera F.D."/>
            <person name="Simoes-Barbosa A."/>
            <person name="Brown M.T."/>
            <person name="Hayes R.D."/>
            <person name="Mukherjee M."/>
            <person name="Okumura C.Y."/>
            <person name="Schneider R."/>
            <person name="Smith A.J."/>
            <person name="Vanacova S."/>
            <person name="Villalvazo M."/>
            <person name="Haas B.J."/>
            <person name="Pertea M."/>
            <person name="Feldblyum T.V."/>
            <person name="Utterback T.R."/>
            <person name="Shu C.L."/>
            <person name="Osoegawa K."/>
            <person name="de Jong P.J."/>
            <person name="Hrdy I."/>
            <person name="Horvathova L."/>
            <person name="Zubacova Z."/>
            <person name="Dolezal P."/>
            <person name="Malik S.B."/>
            <person name="Logsdon J.M. Jr."/>
            <person name="Henze K."/>
            <person name="Gupta A."/>
            <person name="Wang C.C."/>
            <person name="Dunne R.L."/>
            <person name="Upcroft J.A."/>
            <person name="Upcroft P."/>
            <person name="White O."/>
            <person name="Salzberg S.L."/>
            <person name="Tang P."/>
            <person name="Chiu C.-H."/>
            <person name="Lee Y.-S."/>
            <person name="Embley T.M."/>
            <person name="Coombs G.H."/>
            <person name="Mottram J.C."/>
            <person name="Tachezy J."/>
            <person name="Fraser-Liggett C.M."/>
            <person name="Johnson P.J."/>
        </authorList>
    </citation>
    <scope>NUCLEOTIDE SEQUENCE [LARGE SCALE GENOMIC DNA]</scope>
    <source>
        <strain evidence="15">G3</strain>
    </source>
</reference>
<keyword evidence="4 10" id="KW-0547">Nucleotide-binding</keyword>
<dbReference type="AlphaFoldDB" id="A2DW97"/>
<feature type="domain" description="Protein kinase" evidence="14">
    <location>
        <begin position="9"/>
        <end position="261"/>
    </location>
</feature>
<dbReference type="SMR" id="A2DW97"/>
<keyword evidence="3" id="KW-0808">Transferase</keyword>
<dbReference type="InterPro" id="IPR030616">
    <property type="entry name" value="Aur-like"/>
</dbReference>
<feature type="binding site" evidence="10">
    <location>
        <position position="151"/>
    </location>
    <ligand>
        <name>ATP</name>
        <dbReference type="ChEBI" id="CHEBI:30616"/>
    </ligand>
</feature>
<dbReference type="KEGG" id="tva:4773401"/>
<dbReference type="InterPro" id="IPR000719">
    <property type="entry name" value="Prot_kinase_dom"/>
</dbReference>
<evidence type="ECO:0000256" key="5">
    <source>
        <dbReference type="ARBA" id="ARBA00022777"/>
    </source>
</evidence>
<dbReference type="RefSeq" id="XP_001327621.1">
    <property type="nucleotide sequence ID" value="XM_001327586.1"/>
</dbReference>
<evidence type="ECO:0000256" key="6">
    <source>
        <dbReference type="ARBA" id="ARBA00022840"/>
    </source>
</evidence>
<dbReference type="OrthoDB" id="9627261at2759"/>
<dbReference type="EC" id="2.7.11.1" evidence="1"/>
<evidence type="ECO:0000256" key="2">
    <source>
        <dbReference type="ARBA" id="ARBA00022527"/>
    </source>
</evidence>
<comment type="catalytic activity">
    <reaction evidence="7">
        <text>L-threonyl-[protein] + ATP = O-phospho-L-threonyl-[protein] + ADP + H(+)</text>
        <dbReference type="Rhea" id="RHEA:46608"/>
        <dbReference type="Rhea" id="RHEA-COMP:11060"/>
        <dbReference type="Rhea" id="RHEA-COMP:11605"/>
        <dbReference type="ChEBI" id="CHEBI:15378"/>
        <dbReference type="ChEBI" id="CHEBI:30013"/>
        <dbReference type="ChEBI" id="CHEBI:30616"/>
        <dbReference type="ChEBI" id="CHEBI:61977"/>
        <dbReference type="ChEBI" id="CHEBI:456216"/>
        <dbReference type="EC" id="2.7.11.1"/>
    </reaction>
</comment>
<feature type="active site" description="Proton acceptor" evidence="9">
    <location>
        <position position="133"/>
    </location>
</feature>
<name>A2DW97_TRIV3</name>
<evidence type="ECO:0000256" key="11">
    <source>
        <dbReference type="PIRSR" id="PIRSR630616-3"/>
    </source>
</evidence>
<dbReference type="GO" id="GO:0004674">
    <property type="term" value="F:protein serine/threonine kinase activity"/>
    <property type="evidence" value="ECO:0000318"/>
    <property type="project" value="GO_Central"/>
</dbReference>
<evidence type="ECO:0000256" key="12">
    <source>
        <dbReference type="PROSITE-ProRule" id="PRU10141"/>
    </source>
</evidence>
<dbReference type="SMART" id="SM00220">
    <property type="entry name" value="S_TKc"/>
    <property type="match status" value="1"/>
</dbReference>
<dbReference type="PROSITE" id="PS00108">
    <property type="entry name" value="PROTEIN_KINASE_ST"/>
    <property type="match status" value="1"/>
</dbReference>
<dbReference type="EMBL" id="DS113257">
    <property type="protein sequence ID" value="EAY15398.1"/>
    <property type="molecule type" value="Genomic_DNA"/>
</dbReference>
<dbReference type="STRING" id="5722.A2DW97"/>
<evidence type="ECO:0000313" key="16">
    <source>
        <dbReference type="Proteomes" id="UP000001542"/>
    </source>
</evidence>
<reference evidence="15" key="1">
    <citation type="submission" date="2006-10" db="EMBL/GenBank/DDBJ databases">
        <authorList>
            <person name="Amadeo P."/>
            <person name="Zhao Q."/>
            <person name="Wortman J."/>
            <person name="Fraser-Liggett C."/>
            <person name="Carlton J."/>
        </authorList>
    </citation>
    <scope>NUCLEOTIDE SEQUENCE</scope>
    <source>
        <strain evidence="15">G3</strain>
    </source>
</reference>
<dbReference type="FunCoup" id="A2DW97">
    <property type="interactions" value="360"/>
</dbReference>
<dbReference type="InParanoid" id="A2DW97"/>
<dbReference type="InterPro" id="IPR017441">
    <property type="entry name" value="Protein_kinase_ATP_BS"/>
</dbReference>
<evidence type="ECO:0000256" key="4">
    <source>
        <dbReference type="ARBA" id="ARBA00022741"/>
    </source>
</evidence>
<dbReference type="PANTHER" id="PTHR24350">
    <property type="entry name" value="SERINE/THREONINE-PROTEIN KINASE IAL-RELATED"/>
    <property type="match status" value="1"/>
</dbReference>
<evidence type="ECO:0000256" key="1">
    <source>
        <dbReference type="ARBA" id="ARBA00012513"/>
    </source>
</evidence>
<keyword evidence="2 13" id="KW-0723">Serine/threonine-protein kinase</keyword>
<proteinExistence type="inferred from homology"/>
<accession>A2DW97</accession>
<dbReference type="InterPro" id="IPR011009">
    <property type="entry name" value="Kinase-like_dom_sf"/>
</dbReference>
<dbReference type="InterPro" id="IPR008271">
    <property type="entry name" value="Ser/Thr_kinase_AS"/>
</dbReference>
<protein>
    <recommendedName>
        <fullName evidence="1">non-specific serine/threonine protein kinase</fullName>
        <ecNumber evidence="1">2.7.11.1</ecNumber>
    </recommendedName>
</protein>
<comment type="catalytic activity">
    <reaction evidence="8">
        <text>L-seryl-[protein] + ATP = O-phospho-L-seryl-[protein] + ADP + H(+)</text>
        <dbReference type="Rhea" id="RHEA:17989"/>
        <dbReference type="Rhea" id="RHEA-COMP:9863"/>
        <dbReference type="Rhea" id="RHEA-COMP:11604"/>
        <dbReference type="ChEBI" id="CHEBI:15378"/>
        <dbReference type="ChEBI" id="CHEBI:29999"/>
        <dbReference type="ChEBI" id="CHEBI:30616"/>
        <dbReference type="ChEBI" id="CHEBI:83421"/>
        <dbReference type="ChEBI" id="CHEBI:456216"/>
        <dbReference type="EC" id="2.7.11.1"/>
    </reaction>
</comment>
<dbReference type="VEuPathDB" id="TrichDB:TVAG_224740"/>
<keyword evidence="16" id="KW-1185">Reference proteome</keyword>
<dbReference type="Gene3D" id="1.10.510.10">
    <property type="entry name" value="Transferase(Phosphotransferase) domain 1"/>
    <property type="match status" value="1"/>
</dbReference>
<evidence type="ECO:0000313" key="15">
    <source>
        <dbReference type="EMBL" id="EAY15398.1"/>
    </source>
</evidence>
<dbReference type="FunFam" id="1.10.510.10:FF:000592">
    <property type="entry name" value="CAMK family protein kinase"/>
    <property type="match status" value="1"/>
</dbReference>
<dbReference type="CDD" id="cd14003">
    <property type="entry name" value="STKc_AMPK-like"/>
    <property type="match status" value="1"/>
</dbReference>
<dbReference type="PROSITE" id="PS00107">
    <property type="entry name" value="PROTEIN_KINASE_ATP"/>
    <property type="match status" value="1"/>
</dbReference>
<organism evidence="15 16">
    <name type="scientific">Trichomonas vaginalis (strain ATCC PRA-98 / G3)</name>
    <dbReference type="NCBI Taxonomy" id="412133"/>
    <lineage>
        <taxon>Eukaryota</taxon>
        <taxon>Metamonada</taxon>
        <taxon>Parabasalia</taxon>
        <taxon>Trichomonadida</taxon>
        <taxon>Trichomonadidae</taxon>
        <taxon>Trichomonas</taxon>
    </lineage>
</organism>
<dbReference type="Proteomes" id="UP000001542">
    <property type="component" value="Unassembled WGS sequence"/>
</dbReference>
<evidence type="ECO:0000256" key="13">
    <source>
        <dbReference type="RuleBase" id="RU000304"/>
    </source>
</evidence>
<keyword evidence="6 10" id="KW-0067">ATP-binding</keyword>
<keyword evidence="5 15" id="KW-0418">Kinase</keyword>
<feature type="cross-link" description="Glycyl lysine isopeptide (Lys-Gly) (interchain with G-Cter in SUMO2)" evidence="11">
    <location>
        <position position="135"/>
    </location>
</feature>